<evidence type="ECO:0000256" key="1">
    <source>
        <dbReference type="ARBA" id="ARBA00007274"/>
    </source>
</evidence>
<evidence type="ECO:0000259" key="6">
    <source>
        <dbReference type="SMART" id="SM01266"/>
    </source>
</evidence>
<sequence>MIDKTEKQKMLNGELYRSSDRLLVEERKRAKRLAKAFNDSLPDETEKRSAILGELLGASGSNLHIEPPFYCDYGYNFLVGDNFYANFNCIVLDCAQVSMGHNVFLGPAVQIYTAAHPLAAKDRDTGLEAAKPITVEDSVWIGGGAIINPGVTIGRGTTIGSGSIVTRNIPANVFAAGNPCRVIRHLS</sequence>
<evidence type="ECO:0000256" key="3">
    <source>
        <dbReference type="ARBA" id="ARBA00022737"/>
    </source>
</evidence>
<dbReference type="PANTHER" id="PTHR43017:SF1">
    <property type="entry name" value="ACETYLTRANSFERASE YJL218W-RELATED"/>
    <property type="match status" value="1"/>
</dbReference>
<keyword evidence="3" id="KW-0677">Repeat</keyword>
<dbReference type="InterPro" id="IPR039369">
    <property type="entry name" value="LacA-like"/>
</dbReference>
<dbReference type="InterPro" id="IPR011004">
    <property type="entry name" value="Trimer_LpxA-like_sf"/>
</dbReference>
<dbReference type="InterPro" id="IPR018357">
    <property type="entry name" value="Hexapep_transf_CS"/>
</dbReference>
<dbReference type="PANTHER" id="PTHR43017">
    <property type="entry name" value="GALACTOSIDE O-ACETYLTRANSFERASE"/>
    <property type="match status" value="1"/>
</dbReference>
<dbReference type="CDD" id="cd03357">
    <property type="entry name" value="LbH_MAT_GAT"/>
    <property type="match status" value="1"/>
</dbReference>
<dbReference type="Proteomes" id="UP000183339">
    <property type="component" value="Unassembled WGS sequence"/>
</dbReference>
<protein>
    <recommendedName>
        <fullName evidence="5">Acetyltransferase</fullName>
        <ecNumber evidence="5">2.3.1.-</ecNumber>
    </recommendedName>
</protein>
<evidence type="ECO:0000313" key="8">
    <source>
        <dbReference type="Proteomes" id="UP000183339"/>
    </source>
</evidence>
<organism evidence="7 8">
    <name type="scientific">Nitrosospira multiformis</name>
    <dbReference type="NCBI Taxonomy" id="1231"/>
    <lineage>
        <taxon>Bacteria</taxon>
        <taxon>Pseudomonadati</taxon>
        <taxon>Pseudomonadota</taxon>
        <taxon>Betaproteobacteria</taxon>
        <taxon>Nitrosomonadales</taxon>
        <taxon>Nitrosomonadaceae</taxon>
        <taxon>Nitrosospira</taxon>
    </lineage>
</organism>
<evidence type="ECO:0000256" key="4">
    <source>
        <dbReference type="ARBA" id="ARBA00023315"/>
    </source>
</evidence>
<dbReference type="SUPFAM" id="SSF51161">
    <property type="entry name" value="Trimeric LpxA-like enzymes"/>
    <property type="match status" value="1"/>
</dbReference>
<dbReference type="AlphaFoldDB" id="A0A1I0D4G2"/>
<dbReference type="Pfam" id="PF12464">
    <property type="entry name" value="Mac"/>
    <property type="match status" value="1"/>
</dbReference>
<reference evidence="7 8" key="1">
    <citation type="submission" date="2016-10" db="EMBL/GenBank/DDBJ databases">
        <authorList>
            <person name="de Groot N.N."/>
        </authorList>
    </citation>
    <scope>NUCLEOTIDE SEQUENCE [LARGE SCALE GENOMIC DNA]</scope>
    <source>
        <strain evidence="7 8">Nl7</strain>
    </source>
</reference>
<accession>A0A1I0D4G2</accession>
<evidence type="ECO:0000313" key="7">
    <source>
        <dbReference type="EMBL" id="SET26364.1"/>
    </source>
</evidence>
<keyword evidence="4 5" id="KW-0012">Acyltransferase</keyword>
<evidence type="ECO:0000256" key="2">
    <source>
        <dbReference type="ARBA" id="ARBA00022679"/>
    </source>
</evidence>
<comment type="similarity">
    <text evidence="1 5">Belongs to the transferase hexapeptide repeat family.</text>
</comment>
<dbReference type="Gene3D" id="2.160.10.10">
    <property type="entry name" value="Hexapeptide repeat proteins"/>
    <property type="match status" value="1"/>
</dbReference>
<dbReference type="SMART" id="SM01266">
    <property type="entry name" value="Mac"/>
    <property type="match status" value="1"/>
</dbReference>
<evidence type="ECO:0000256" key="5">
    <source>
        <dbReference type="RuleBase" id="RU367021"/>
    </source>
</evidence>
<dbReference type="Pfam" id="PF00132">
    <property type="entry name" value="Hexapep"/>
    <property type="match status" value="1"/>
</dbReference>
<gene>
    <name evidence="7" type="ORF">SAMN05216412_104221</name>
</gene>
<name>A0A1I0D4G2_9PROT</name>
<dbReference type="EC" id="2.3.1.-" evidence="5"/>
<dbReference type="InterPro" id="IPR024688">
    <property type="entry name" value="Mac_dom"/>
</dbReference>
<dbReference type="PROSITE" id="PS00101">
    <property type="entry name" value="HEXAPEP_TRANSFERASES"/>
    <property type="match status" value="1"/>
</dbReference>
<dbReference type="FunFam" id="2.160.10.10:FF:000008">
    <property type="entry name" value="Maltose O-acetyltransferase"/>
    <property type="match status" value="1"/>
</dbReference>
<keyword evidence="2 5" id="KW-0808">Transferase</keyword>
<proteinExistence type="inferred from homology"/>
<feature type="domain" description="Maltose/galactoside acetyltransferase" evidence="6">
    <location>
        <begin position="7"/>
        <end position="61"/>
    </location>
</feature>
<dbReference type="EMBL" id="FOHI01000004">
    <property type="protein sequence ID" value="SET26364.1"/>
    <property type="molecule type" value="Genomic_DNA"/>
</dbReference>
<dbReference type="InterPro" id="IPR001451">
    <property type="entry name" value="Hexapep"/>
</dbReference>
<dbReference type="RefSeq" id="WP_177171065.1">
    <property type="nucleotide sequence ID" value="NZ_FOHI01000004.1"/>
</dbReference>
<dbReference type="GO" id="GO:0008870">
    <property type="term" value="F:galactoside O-acetyltransferase activity"/>
    <property type="evidence" value="ECO:0007669"/>
    <property type="project" value="TreeGrafter"/>
</dbReference>